<name>A0A9D4N069_DREPO</name>
<sequence length="62" mass="7154">MEIEQLIKEFSNVLGDQIGCLPGEYDSKINETVTPLVHSPRLVSVTIRVELKEQLDHMERFK</sequence>
<evidence type="ECO:0000313" key="2">
    <source>
        <dbReference type="Proteomes" id="UP000828390"/>
    </source>
</evidence>
<reference evidence="1" key="2">
    <citation type="submission" date="2020-11" db="EMBL/GenBank/DDBJ databases">
        <authorList>
            <person name="McCartney M.A."/>
            <person name="Auch B."/>
            <person name="Kono T."/>
            <person name="Mallez S."/>
            <person name="Becker A."/>
            <person name="Gohl D.M."/>
            <person name="Silverstein K.A.T."/>
            <person name="Koren S."/>
            <person name="Bechman K.B."/>
            <person name="Herman A."/>
            <person name="Abrahante J.E."/>
            <person name="Garbe J."/>
        </authorList>
    </citation>
    <scope>NUCLEOTIDE SEQUENCE</scope>
    <source>
        <strain evidence="1">Duluth1</strain>
        <tissue evidence="1">Whole animal</tissue>
    </source>
</reference>
<dbReference type="Proteomes" id="UP000828390">
    <property type="component" value="Unassembled WGS sequence"/>
</dbReference>
<comment type="caution">
    <text evidence="1">The sequence shown here is derived from an EMBL/GenBank/DDBJ whole genome shotgun (WGS) entry which is preliminary data.</text>
</comment>
<organism evidence="1 2">
    <name type="scientific">Dreissena polymorpha</name>
    <name type="common">Zebra mussel</name>
    <name type="synonym">Mytilus polymorpha</name>
    <dbReference type="NCBI Taxonomy" id="45954"/>
    <lineage>
        <taxon>Eukaryota</taxon>
        <taxon>Metazoa</taxon>
        <taxon>Spiralia</taxon>
        <taxon>Lophotrochozoa</taxon>
        <taxon>Mollusca</taxon>
        <taxon>Bivalvia</taxon>
        <taxon>Autobranchia</taxon>
        <taxon>Heteroconchia</taxon>
        <taxon>Euheterodonta</taxon>
        <taxon>Imparidentia</taxon>
        <taxon>Neoheterodontei</taxon>
        <taxon>Myida</taxon>
        <taxon>Dreissenoidea</taxon>
        <taxon>Dreissenidae</taxon>
        <taxon>Dreissena</taxon>
    </lineage>
</organism>
<dbReference type="EMBL" id="JAIWYP010000001">
    <property type="protein sequence ID" value="KAH3885385.1"/>
    <property type="molecule type" value="Genomic_DNA"/>
</dbReference>
<accession>A0A9D4N069</accession>
<proteinExistence type="predicted"/>
<evidence type="ECO:0000313" key="1">
    <source>
        <dbReference type="EMBL" id="KAH3885385.1"/>
    </source>
</evidence>
<protein>
    <submittedName>
        <fullName evidence="1">Uncharacterized protein</fullName>
    </submittedName>
</protein>
<reference evidence="1" key="1">
    <citation type="journal article" date="2019" name="bioRxiv">
        <title>The Genome of the Zebra Mussel, Dreissena polymorpha: A Resource for Invasive Species Research.</title>
        <authorList>
            <person name="McCartney M.A."/>
            <person name="Auch B."/>
            <person name="Kono T."/>
            <person name="Mallez S."/>
            <person name="Zhang Y."/>
            <person name="Obille A."/>
            <person name="Becker A."/>
            <person name="Abrahante J.E."/>
            <person name="Garbe J."/>
            <person name="Badalamenti J.P."/>
            <person name="Herman A."/>
            <person name="Mangelson H."/>
            <person name="Liachko I."/>
            <person name="Sullivan S."/>
            <person name="Sone E.D."/>
            <person name="Koren S."/>
            <person name="Silverstein K.A.T."/>
            <person name="Beckman K.B."/>
            <person name="Gohl D.M."/>
        </authorList>
    </citation>
    <scope>NUCLEOTIDE SEQUENCE</scope>
    <source>
        <strain evidence="1">Duluth1</strain>
        <tissue evidence="1">Whole animal</tissue>
    </source>
</reference>
<dbReference type="AlphaFoldDB" id="A0A9D4N069"/>
<keyword evidence="2" id="KW-1185">Reference proteome</keyword>
<gene>
    <name evidence="1" type="ORF">DPMN_009378</name>
</gene>